<keyword evidence="2" id="KW-1185">Reference proteome</keyword>
<accession>A0A0J9XIT3</accession>
<proteinExistence type="predicted"/>
<dbReference type="Proteomes" id="UP000242525">
    <property type="component" value="Unassembled WGS sequence"/>
</dbReference>
<gene>
    <name evidence="1" type="ORF">BN980_GECA20s00131g</name>
</gene>
<dbReference type="SUPFAM" id="SSF52047">
    <property type="entry name" value="RNI-like"/>
    <property type="match status" value="1"/>
</dbReference>
<protein>
    <submittedName>
        <fullName evidence="1">Uncharacterized protein</fullName>
    </submittedName>
</protein>
<name>A0A0J9XIT3_GEOCN</name>
<organism evidence="1 2">
    <name type="scientific">Geotrichum candidum</name>
    <name type="common">Oospora lactis</name>
    <name type="synonym">Dipodascus geotrichum</name>
    <dbReference type="NCBI Taxonomy" id="1173061"/>
    <lineage>
        <taxon>Eukaryota</taxon>
        <taxon>Fungi</taxon>
        <taxon>Dikarya</taxon>
        <taxon>Ascomycota</taxon>
        <taxon>Saccharomycotina</taxon>
        <taxon>Dipodascomycetes</taxon>
        <taxon>Dipodascales</taxon>
        <taxon>Dipodascaceae</taxon>
        <taxon>Geotrichum</taxon>
    </lineage>
</organism>
<evidence type="ECO:0000313" key="2">
    <source>
        <dbReference type="Proteomes" id="UP000242525"/>
    </source>
</evidence>
<comment type="caution">
    <text evidence="1">The sequence shown here is derived from an EMBL/GenBank/DDBJ whole genome shotgun (WGS) entry which is preliminary data.</text>
</comment>
<sequence length="618" mass="70564">MNKMNNLIKSGNFTNNLLMLPNDILGIIVDHLIADSYLSVETFDENEHLSDSLTTKSYIRIDPKNLESLIKVHSSLSSFVRSRFNSKVCAVSRLLTNLNSLGLENDIFVFDRNSNHKQFDVISGYFNFEGFHDLKNCQNILLSDSDWSVPTLLGPEWVNGSVQFPVRSLASIIIDFEITLRLFRFGSDKSYTMTDEESDGNYQRNILKNVNMNDFPPFLKKLLEGEYVYDAYKAYKLQLFFNSLAKVVAFQNVMPAFTILDKNGYLFEIASLLWAFQKHNVSSCVKKLDIVTYFFPKPHDLFSTYLATLTNLEVLSFNCCLNNFEGNDGLSMKEIVSVIPKLKSLKQLVLYTNYVTPTPILFPRGIRRLHTTDNALLSISMTPLSVRILDVVELRIEFFDSFMDSFDRESTFLRLPNLKTLILKGDINLNLQFLSLFLEANPTITTVSLELLANFDFLPSLFSYMSHVECLKVSIAEDLLENYSCNVAEFAVNQALLSLPSMSVLICNTMPFRMPLQELTSSLTGSLLGKTKNLKTIILQGTGPELIENNHRTMFFADIPNSNSYGHLALKDFTEAVPVWPKSPGKKEFNAHKLIMNVTTLRELSKHRDWPRFWITQY</sequence>
<dbReference type="AlphaFoldDB" id="A0A0J9XIT3"/>
<evidence type="ECO:0000313" key="1">
    <source>
        <dbReference type="EMBL" id="CDO57258.1"/>
    </source>
</evidence>
<dbReference type="EMBL" id="CCBN010000020">
    <property type="protein sequence ID" value="CDO57258.1"/>
    <property type="molecule type" value="Genomic_DNA"/>
</dbReference>
<reference evidence="1" key="1">
    <citation type="submission" date="2014-03" db="EMBL/GenBank/DDBJ databases">
        <authorList>
            <person name="Casaregola S."/>
        </authorList>
    </citation>
    <scope>NUCLEOTIDE SEQUENCE [LARGE SCALE GENOMIC DNA]</scope>
    <source>
        <strain evidence="1">CLIB 918</strain>
    </source>
</reference>